<protein>
    <submittedName>
        <fullName evidence="1">Uncharacterized protein</fullName>
    </submittedName>
</protein>
<name>A0A5C5VP74_9PLAN</name>
<dbReference type="AlphaFoldDB" id="A0A5C5VP74"/>
<accession>A0A5C5VP74</accession>
<comment type="caution">
    <text evidence="1">The sequence shown here is derived from an EMBL/GenBank/DDBJ whole genome shotgun (WGS) entry which is preliminary data.</text>
</comment>
<organism evidence="1 2">
    <name type="scientific">Thalassoglobus neptunius</name>
    <dbReference type="NCBI Taxonomy" id="1938619"/>
    <lineage>
        <taxon>Bacteria</taxon>
        <taxon>Pseudomonadati</taxon>
        <taxon>Planctomycetota</taxon>
        <taxon>Planctomycetia</taxon>
        <taxon>Planctomycetales</taxon>
        <taxon>Planctomycetaceae</taxon>
        <taxon>Thalassoglobus</taxon>
    </lineage>
</organism>
<sequence length="187" mass="20662">MDVVGKPCLFGRGQSSIPVLQHAGVGIVTGRSPESGKLPGNGCSTTWTREVESTGLKRWGKARFRQQKAGTRRWQDQTSQRDQAAVAGGRTWTSVVRIHHTSQSIWRISSLWVQRASRKSSGWTSRLIVISSTRSGRIGQLFQIIDTPLGCLMVATTVHYLSRSFLLFTLGCRVCAASHRSECRVCC</sequence>
<gene>
    <name evidence="1" type="ORF">KOR42_51570</name>
</gene>
<dbReference type="Proteomes" id="UP000317243">
    <property type="component" value="Unassembled WGS sequence"/>
</dbReference>
<proteinExistence type="predicted"/>
<evidence type="ECO:0000313" key="2">
    <source>
        <dbReference type="Proteomes" id="UP000317243"/>
    </source>
</evidence>
<evidence type="ECO:0000313" key="1">
    <source>
        <dbReference type="EMBL" id="TWT39803.1"/>
    </source>
</evidence>
<keyword evidence="2" id="KW-1185">Reference proteome</keyword>
<dbReference type="EMBL" id="SIHI01000068">
    <property type="protein sequence ID" value="TWT39803.1"/>
    <property type="molecule type" value="Genomic_DNA"/>
</dbReference>
<reference evidence="1 2" key="1">
    <citation type="submission" date="2019-02" db="EMBL/GenBank/DDBJ databases">
        <title>Deep-cultivation of Planctomycetes and their phenomic and genomic characterization uncovers novel biology.</title>
        <authorList>
            <person name="Wiegand S."/>
            <person name="Jogler M."/>
            <person name="Boedeker C."/>
            <person name="Pinto D."/>
            <person name="Vollmers J."/>
            <person name="Rivas-Marin E."/>
            <person name="Kohn T."/>
            <person name="Peeters S.H."/>
            <person name="Heuer A."/>
            <person name="Rast P."/>
            <person name="Oberbeckmann S."/>
            <person name="Bunk B."/>
            <person name="Jeske O."/>
            <person name="Meyerdierks A."/>
            <person name="Storesund J.E."/>
            <person name="Kallscheuer N."/>
            <person name="Luecker S."/>
            <person name="Lage O.M."/>
            <person name="Pohl T."/>
            <person name="Merkel B.J."/>
            <person name="Hornburger P."/>
            <person name="Mueller R.-W."/>
            <person name="Bruemmer F."/>
            <person name="Labrenz M."/>
            <person name="Spormann A.M."/>
            <person name="Op Den Camp H."/>
            <person name="Overmann J."/>
            <person name="Amann R."/>
            <person name="Jetten M.S.M."/>
            <person name="Mascher T."/>
            <person name="Medema M.H."/>
            <person name="Devos D.P."/>
            <person name="Kaster A.-K."/>
            <person name="Ovreas L."/>
            <person name="Rohde M."/>
            <person name="Galperin M.Y."/>
            <person name="Jogler C."/>
        </authorList>
    </citation>
    <scope>NUCLEOTIDE SEQUENCE [LARGE SCALE GENOMIC DNA]</scope>
    <source>
        <strain evidence="1 2">KOR42</strain>
    </source>
</reference>